<organism evidence="1 2">
    <name type="scientific">Aspergillus melleus</name>
    <dbReference type="NCBI Taxonomy" id="138277"/>
    <lineage>
        <taxon>Eukaryota</taxon>
        <taxon>Fungi</taxon>
        <taxon>Dikarya</taxon>
        <taxon>Ascomycota</taxon>
        <taxon>Pezizomycotina</taxon>
        <taxon>Eurotiomycetes</taxon>
        <taxon>Eurotiomycetidae</taxon>
        <taxon>Eurotiales</taxon>
        <taxon>Aspergillaceae</taxon>
        <taxon>Aspergillus</taxon>
        <taxon>Aspergillus subgen. Circumdati</taxon>
    </lineage>
</organism>
<reference evidence="1 2" key="1">
    <citation type="journal article" date="2023" name="ACS Omega">
        <title>Identification of the Neoaspergillic Acid Biosynthesis Gene Cluster by Establishing an In Vitro CRISPR-Ribonucleoprotein Genetic System in Aspergillus melleus.</title>
        <authorList>
            <person name="Yuan B."/>
            <person name="Grau M.F."/>
            <person name="Murata R.M."/>
            <person name="Torok T."/>
            <person name="Venkateswaran K."/>
            <person name="Stajich J.E."/>
            <person name="Wang C.C.C."/>
        </authorList>
    </citation>
    <scope>NUCLEOTIDE SEQUENCE [LARGE SCALE GENOMIC DNA]</scope>
    <source>
        <strain evidence="1 2">IMV 1140</strain>
    </source>
</reference>
<dbReference type="EMBL" id="JAOPJF010000007">
    <property type="protein sequence ID" value="KAK1148507.1"/>
    <property type="molecule type" value="Genomic_DNA"/>
</dbReference>
<protein>
    <submittedName>
        <fullName evidence="1">Uncharacterized protein</fullName>
    </submittedName>
</protein>
<keyword evidence="2" id="KW-1185">Reference proteome</keyword>
<name>A0ACC3BD81_9EURO</name>
<evidence type="ECO:0000313" key="2">
    <source>
        <dbReference type="Proteomes" id="UP001177260"/>
    </source>
</evidence>
<comment type="caution">
    <text evidence="1">The sequence shown here is derived from an EMBL/GenBank/DDBJ whole genome shotgun (WGS) entry which is preliminary data.</text>
</comment>
<sequence>MASESPNPPSDSRLSTRISIRWIPEPASETTDTVVMSVKGWYVDLRVDKSSGDIDWAIAGQRIVDSQDSSRVQFTHEIDSHNSFSVADCGTFTALPNGDDLEIGSMPRPDKPGAPVTDYEEVWRELTFREGPEGPRKGVSWVLESKHQIQEGDEKKVARTFLARVWGTYVVIRQMQIIGRSHGSSDISVKEGRAVSARREEWDPTTGWAAKYVLPGKGEELPSMKSLERECMGAWRIPGETVVVCGDKYTVRSFEEIV</sequence>
<proteinExistence type="predicted"/>
<accession>A0ACC3BD81</accession>
<evidence type="ECO:0000313" key="1">
    <source>
        <dbReference type="EMBL" id="KAK1148507.1"/>
    </source>
</evidence>
<dbReference type="Proteomes" id="UP001177260">
    <property type="component" value="Unassembled WGS sequence"/>
</dbReference>
<gene>
    <name evidence="1" type="ORF">N8T08_009513</name>
</gene>